<dbReference type="PANTHER" id="PTHR43783:SF1">
    <property type="entry name" value="UDP-N-ACETYLGLUCOSAMINE 1-CARBOXYVINYLTRANSFERASE"/>
    <property type="match status" value="1"/>
</dbReference>
<dbReference type="PANTHER" id="PTHR43783">
    <property type="entry name" value="UDP-N-ACETYLGLUCOSAMINE 1-CARBOXYVINYLTRANSFERASE"/>
    <property type="match status" value="1"/>
</dbReference>
<evidence type="ECO:0000256" key="2">
    <source>
        <dbReference type="ARBA" id="ARBA00004752"/>
    </source>
</evidence>
<proteinExistence type="inferred from homology"/>
<reference evidence="14 15" key="1">
    <citation type="submission" date="2022-03" db="EMBL/GenBank/DDBJ databases">
        <title>Draft genome sequence of Furfurilactobacillus curtus JCM 31185.</title>
        <authorList>
            <person name="Suzuki S."/>
            <person name="Endo A."/>
            <person name="Kajikawa A."/>
        </authorList>
    </citation>
    <scope>NUCLEOTIDE SEQUENCE [LARGE SCALE GENOMIC DNA]</scope>
    <source>
        <strain evidence="14 15">JCM 31185</strain>
    </source>
</reference>
<dbReference type="NCBIfam" id="TIGR01072">
    <property type="entry name" value="murA"/>
    <property type="match status" value="1"/>
</dbReference>
<comment type="pathway">
    <text evidence="2 12">Cell wall biogenesis; peptidoglycan biosynthesis.</text>
</comment>
<dbReference type="CDD" id="cd01555">
    <property type="entry name" value="UdpNAET"/>
    <property type="match status" value="1"/>
</dbReference>
<dbReference type="InterPro" id="IPR013792">
    <property type="entry name" value="RNA3'P_cycl/enolpyr_Trfase_a/b"/>
</dbReference>
<comment type="caution">
    <text evidence="14">The sequence shown here is derived from an EMBL/GenBank/DDBJ whole genome shotgun (WGS) entry which is preliminary data.</text>
</comment>
<evidence type="ECO:0000313" key="14">
    <source>
        <dbReference type="EMBL" id="GKT05965.1"/>
    </source>
</evidence>
<evidence type="ECO:0000256" key="5">
    <source>
        <dbReference type="ARBA" id="ARBA00022679"/>
    </source>
</evidence>
<keyword evidence="6 12" id="KW-0133">Cell shape</keyword>
<evidence type="ECO:0000256" key="7">
    <source>
        <dbReference type="ARBA" id="ARBA00022984"/>
    </source>
</evidence>
<organism evidence="14 15">
    <name type="scientific">Furfurilactobacillus curtus</name>
    <dbReference type="NCBI Taxonomy" id="1746200"/>
    <lineage>
        <taxon>Bacteria</taxon>
        <taxon>Bacillati</taxon>
        <taxon>Bacillota</taxon>
        <taxon>Bacilli</taxon>
        <taxon>Lactobacillales</taxon>
        <taxon>Lactobacillaceae</taxon>
        <taxon>Furfurilactobacillus</taxon>
    </lineage>
</organism>
<feature type="binding site" evidence="12">
    <location>
        <begin position="22"/>
        <end position="23"/>
    </location>
    <ligand>
        <name>phosphoenolpyruvate</name>
        <dbReference type="ChEBI" id="CHEBI:58702"/>
    </ligand>
</feature>
<feature type="binding site" evidence="12">
    <location>
        <position position="329"/>
    </location>
    <ligand>
        <name>UDP-N-acetyl-alpha-D-glucosamine</name>
        <dbReference type="ChEBI" id="CHEBI:57705"/>
    </ligand>
</feature>
<evidence type="ECO:0000256" key="6">
    <source>
        <dbReference type="ARBA" id="ARBA00022960"/>
    </source>
</evidence>
<feature type="binding site" evidence="12">
    <location>
        <position position="95"/>
    </location>
    <ligand>
        <name>UDP-N-acetyl-alpha-D-glucosamine</name>
        <dbReference type="ChEBI" id="CHEBI:57705"/>
    </ligand>
</feature>
<keyword evidence="4 12" id="KW-0132">Cell division</keyword>
<evidence type="ECO:0000256" key="12">
    <source>
        <dbReference type="HAMAP-Rule" id="MF_00111"/>
    </source>
</evidence>
<dbReference type="InterPro" id="IPR001986">
    <property type="entry name" value="Enolpyruvate_Tfrase_dom"/>
</dbReference>
<evidence type="ECO:0000256" key="8">
    <source>
        <dbReference type="ARBA" id="ARBA00023306"/>
    </source>
</evidence>
<accession>A0ABQ5JP04</accession>
<evidence type="ECO:0000256" key="1">
    <source>
        <dbReference type="ARBA" id="ARBA00004496"/>
    </source>
</evidence>
<comment type="function">
    <text evidence="12">Cell wall formation. Adds enolpyruvyl to UDP-N-acetylglucosamine.</text>
</comment>
<dbReference type="InterPro" id="IPR050068">
    <property type="entry name" value="MurA_subfamily"/>
</dbReference>
<evidence type="ECO:0000256" key="4">
    <source>
        <dbReference type="ARBA" id="ARBA00022618"/>
    </source>
</evidence>
<dbReference type="RefSeq" id="WP_407883693.1">
    <property type="nucleotide sequence ID" value="NZ_BQXO01000003.1"/>
</dbReference>
<sequence>MEKIIVHGGPALKGTVEIEGAKNAVLPIQAASILASSGKLALTNVPALSDVFLMNKVLSFLNVDVAFDRDKKSVTFDASRHLSSEAPFEYVSKMRASMVVMGPLLARVGRARVAMPGGCAIGSRPIDLHLKGFEALGATIEQHDGYIEASADQLTGANIYLDFPSVGATENIMMAATLAKGTTLIENVAREPEIVDLANVLNKMGARVFGAGTETIRVEGVATLHGCEHSVVQDRIEAGTFMVAAAITGGNVLIKDAISEHNKPLISKLLEMGVQVRDEVDGVRVIGTSQLKPVTVKTSPHPGFPTDMQPQMSVLQLMANGTSTLTETVFENRFNHLDELRRMNARFTIEGRSVALQGPTAFNGAEVAATDLRAAAALVLAGLVANGYTTVTNLQYLDRGYCDFHDKLAALGAEIERVDIDADVRQIIAKRQKSVSSNLN</sequence>
<dbReference type="EMBL" id="BQXO01000003">
    <property type="protein sequence ID" value="GKT05965.1"/>
    <property type="molecule type" value="Genomic_DNA"/>
</dbReference>
<dbReference type="InterPro" id="IPR036968">
    <property type="entry name" value="Enolpyruvate_Tfrase_sf"/>
</dbReference>
<feature type="active site" description="Proton donor" evidence="12">
    <location>
        <position position="119"/>
    </location>
</feature>
<keyword evidence="15" id="KW-1185">Reference proteome</keyword>
<keyword evidence="3 12" id="KW-0963">Cytoplasm</keyword>
<dbReference type="Gene3D" id="3.65.10.10">
    <property type="entry name" value="Enolpyruvate transferase domain"/>
    <property type="match status" value="2"/>
</dbReference>
<comment type="subcellular location">
    <subcellularLocation>
        <location evidence="1 12">Cytoplasm</location>
    </subcellularLocation>
</comment>
<keyword evidence="5 12" id="KW-0808">Transferase</keyword>
<dbReference type="SUPFAM" id="SSF55205">
    <property type="entry name" value="EPT/RTPC-like"/>
    <property type="match status" value="1"/>
</dbReference>
<feature type="binding site" evidence="12">
    <location>
        <begin position="124"/>
        <end position="128"/>
    </location>
    <ligand>
        <name>UDP-N-acetyl-alpha-D-glucosamine</name>
        <dbReference type="ChEBI" id="CHEBI:57705"/>
    </ligand>
</feature>
<keyword evidence="12" id="KW-0670">Pyruvate</keyword>
<gene>
    <name evidence="14" type="primary">murA1</name>
    <name evidence="12" type="synonym">murA</name>
    <name evidence="14" type="ORF">JCM31185_12530</name>
</gene>
<dbReference type="Pfam" id="PF00275">
    <property type="entry name" value="EPSP_synthase"/>
    <property type="match status" value="1"/>
</dbReference>
<dbReference type="InterPro" id="IPR005750">
    <property type="entry name" value="UDP_GlcNAc_COvinyl_MurA"/>
</dbReference>
<feature type="binding site" evidence="12">
    <location>
        <position position="307"/>
    </location>
    <ligand>
        <name>UDP-N-acetyl-alpha-D-glucosamine</name>
        <dbReference type="ChEBI" id="CHEBI:57705"/>
    </ligand>
</feature>
<keyword evidence="7 12" id="KW-0573">Peptidoglycan synthesis</keyword>
<dbReference type="HAMAP" id="MF_00111">
    <property type="entry name" value="MurA"/>
    <property type="match status" value="1"/>
</dbReference>
<comment type="similarity">
    <text evidence="10 12">Belongs to the EPSP synthase family. MurA subfamily.</text>
</comment>
<keyword evidence="8 12" id="KW-0131">Cell cycle</keyword>
<keyword evidence="9 12" id="KW-0961">Cell wall biogenesis/degradation</keyword>
<evidence type="ECO:0000256" key="10">
    <source>
        <dbReference type="ARBA" id="ARBA00038367"/>
    </source>
</evidence>
<protein>
    <recommendedName>
        <fullName evidence="12">UDP-N-acetylglucosamine 1-carboxyvinyltransferase</fullName>
        <ecNumber evidence="12">2.5.1.7</ecNumber>
    </recommendedName>
    <alternativeName>
        <fullName evidence="12">Enoylpyruvate transferase</fullName>
    </alternativeName>
    <alternativeName>
        <fullName evidence="12">UDP-N-acetylglucosamine enolpyruvyl transferase</fullName>
        <shortName evidence="12">EPT</shortName>
    </alternativeName>
</protein>
<evidence type="ECO:0000313" key="15">
    <source>
        <dbReference type="Proteomes" id="UP001628078"/>
    </source>
</evidence>
<evidence type="ECO:0000256" key="3">
    <source>
        <dbReference type="ARBA" id="ARBA00022490"/>
    </source>
</evidence>
<evidence type="ECO:0000259" key="13">
    <source>
        <dbReference type="Pfam" id="PF00275"/>
    </source>
</evidence>
<comment type="caution">
    <text evidence="12">Lacks conserved residue(s) required for the propagation of feature annotation.</text>
</comment>
<dbReference type="NCBIfam" id="NF006873">
    <property type="entry name" value="PRK09369.1"/>
    <property type="match status" value="1"/>
</dbReference>
<evidence type="ECO:0000256" key="9">
    <source>
        <dbReference type="ARBA" id="ARBA00023316"/>
    </source>
</evidence>
<name>A0ABQ5JP04_9LACO</name>
<comment type="catalytic activity">
    <reaction evidence="11 12">
        <text>phosphoenolpyruvate + UDP-N-acetyl-alpha-D-glucosamine = UDP-N-acetyl-3-O-(1-carboxyvinyl)-alpha-D-glucosamine + phosphate</text>
        <dbReference type="Rhea" id="RHEA:18681"/>
        <dbReference type="ChEBI" id="CHEBI:43474"/>
        <dbReference type="ChEBI" id="CHEBI:57705"/>
        <dbReference type="ChEBI" id="CHEBI:58702"/>
        <dbReference type="ChEBI" id="CHEBI:68483"/>
        <dbReference type="EC" id="2.5.1.7"/>
    </reaction>
</comment>
<feature type="modified residue" description="2-(S-cysteinyl)pyruvic acid O-phosphothioketal" evidence="12">
    <location>
        <position position="119"/>
    </location>
</feature>
<dbReference type="Proteomes" id="UP001628078">
    <property type="component" value="Unassembled WGS sequence"/>
</dbReference>
<feature type="domain" description="Enolpyruvate transferase" evidence="13">
    <location>
        <begin position="8"/>
        <end position="408"/>
    </location>
</feature>
<dbReference type="EC" id="2.5.1.7" evidence="12"/>
<evidence type="ECO:0000256" key="11">
    <source>
        <dbReference type="ARBA" id="ARBA00047527"/>
    </source>
</evidence>